<name>A0A8H8BUW5_9HELO</name>
<dbReference type="InterPro" id="IPR016292">
    <property type="entry name" value="Epoxide_hydrolase"/>
</dbReference>
<protein>
    <recommendedName>
        <fullName evidence="5">Epoxide hydrolase N-terminal domain-containing protein</fullName>
    </recommendedName>
</protein>
<sequence length="399" mass="44567">MSGIEKYTINVPDAKLQKLKQKLELADLPEYEIEGAGWKYGVPASETKRLVSHWLNSYSWRTQEATLNKLPHFKTRIEVDGFGELGIHFLHQVSEGVDKERAIPLLFVHGWPGSFMEVTRMLGSLKGGDGKPAFNVVAPSLPNYCFSDGVRKPGFEIKQYAETCHKLMLKLGYEKYVVQGGDWGFLINRAICHLYPESCKAMHTNWIFASPPTWTAENPEPSYSDREKAALGRAQEWWAGDGRGYLAIQSTKPATIAAAHRDPVALLTWIYEKLVAWSDEYAWTDDEVLTWVSLYYFSEAGPEASSYHYYEGMHGSEITVPVVQSYIDVPLGLADFPVEISNAPKAWWGTLGPVVFSKSYGKGGHFAGWERPQDVADGLCEMFGKGGGAYGVVEGRNGY</sequence>
<dbReference type="EMBL" id="JAFJYH010000019">
    <property type="protein sequence ID" value="KAG4424584.1"/>
    <property type="molecule type" value="Genomic_DNA"/>
</dbReference>
<dbReference type="GO" id="GO:0004301">
    <property type="term" value="F:epoxide hydrolase activity"/>
    <property type="evidence" value="ECO:0007669"/>
    <property type="project" value="TreeGrafter"/>
</dbReference>
<dbReference type="PIRSF" id="PIRSF001112">
    <property type="entry name" value="Epoxide_hydrolase"/>
    <property type="match status" value="1"/>
</dbReference>
<dbReference type="InterPro" id="IPR029058">
    <property type="entry name" value="AB_hydrolase_fold"/>
</dbReference>
<dbReference type="Proteomes" id="UP000664132">
    <property type="component" value="Unassembled WGS sequence"/>
</dbReference>
<feature type="domain" description="Epoxide hydrolase N-terminal" evidence="5">
    <location>
        <begin position="4"/>
        <end position="118"/>
    </location>
</feature>
<evidence type="ECO:0000313" key="6">
    <source>
        <dbReference type="EMBL" id="KAG4424584.1"/>
    </source>
</evidence>
<evidence type="ECO:0000259" key="5">
    <source>
        <dbReference type="Pfam" id="PF06441"/>
    </source>
</evidence>
<evidence type="ECO:0000256" key="4">
    <source>
        <dbReference type="PIRSR" id="PIRSR001112-1"/>
    </source>
</evidence>
<evidence type="ECO:0000256" key="2">
    <source>
        <dbReference type="ARBA" id="ARBA00022797"/>
    </source>
</evidence>
<gene>
    <name evidence="6" type="ORF">IFR04_002294</name>
</gene>
<dbReference type="InterPro" id="IPR010497">
    <property type="entry name" value="Epoxide_hydro_N"/>
</dbReference>
<evidence type="ECO:0000256" key="3">
    <source>
        <dbReference type="ARBA" id="ARBA00022801"/>
    </source>
</evidence>
<dbReference type="GO" id="GO:0097176">
    <property type="term" value="P:epoxide metabolic process"/>
    <property type="evidence" value="ECO:0007669"/>
    <property type="project" value="TreeGrafter"/>
</dbReference>
<feature type="active site" description="Proton acceptor" evidence="4">
    <location>
        <position position="365"/>
    </location>
</feature>
<comment type="similarity">
    <text evidence="1">Belongs to the peptidase S33 family.</text>
</comment>
<proteinExistence type="inferred from homology"/>
<keyword evidence="7" id="KW-1185">Reference proteome</keyword>
<reference evidence="6" key="1">
    <citation type="submission" date="2021-02" db="EMBL/GenBank/DDBJ databases">
        <title>Genome sequence Cadophora malorum strain M34.</title>
        <authorList>
            <person name="Stefanovic E."/>
            <person name="Vu D."/>
            <person name="Scully C."/>
            <person name="Dijksterhuis J."/>
            <person name="Roader J."/>
            <person name="Houbraken J."/>
        </authorList>
    </citation>
    <scope>NUCLEOTIDE SEQUENCE</scope>
    <source>
        <strain evidence="6">M34</strain>
    </source>
</reference>
<keyword evidence="2" id="KW-0058">Aromatic hydrocarbons catabolism</keyword>
<dbReference type="PANTHER" id="PTHR21661">
    <property type="entry name" value="EPOXIDE HYDROLASE 1-RELATED"/>
    <property type="match status" value="1"/>
</dbReference>
<dbReference type="InterPro" id="IPR000639">
    <property type="entry name" value="Epox_hydrolase-like"/>
</dbReference>
<feature type="active site" description="Nucleophile" evidence="4">
    <location>
        <position position="182"/>
    </location>
</feature>
<keyword evidence="3" id="KW-0378">Hydrolase</keyword>
<comment type="caution">
    <text evidence="6">The sequence shown here is derived from an EMBL/GenBank/DDBJ whole genome shotgun (WGS) entry which is preliminary data.</text>
</comment>
<dbReference type="Gene3D" id="3.40.50.1820">
    <property type="entry name" value="alpha/beta hydrolase"/>
    <property type="match status" value="1"/>
</dbReference>
<dbReference type="PRINTS" id="PR00412">
    <property type="entry name" value="EPOXHYDRLASE"/>
</dbReference>
<dbReference type="Pfam" id="PF06441">
    <property type="entry name" value="EHN"/>
    <property type="match status" value="1"/>
</dbReference>
<dbReference type="OrthoDB" id="7130006at2759"/>
<dbReference type="PANTHER" id="PTHR21661:SF35">
    <property type="entry name" value="EPOXIDE HYDROLASE"/>
    <property type="match status" value="1"/>
</dbReference>
<evidence type="ECO:0000313" key="7">
    <source>
        <dbReference type="Proteomes" id="UP000664132"/>
    </source>
</evidence>
<dbReference type="AlphaFoldDB" id="A0A8H8BUW5"/>
<dbReference type="SUPFAM" id="SSF53474">
    <property type="entry name" value="alpha/beta-Hydrolases"/>
    <property type="match status" value="1"/>
</dbReference>
<feature type="active site" description="Proton donor" evidence="4">
    <location>
        <position position="309"/>
    </location>
</feature>
<accession>A0A8H8BUW5</accession>
<organism evidence="6 7">
    <name type="scientific">Cadophora malorum</name>
    <dbReference type="NCBI Taxonomy" id="108018"/>
    <lineage>
        <taxon>Eukaryota</taxon>
        <taxon>Fungi</taxon>
        <taxon>Dikarya</taxon>
        <taxon>Ascomycota</taxon>
        <taxon>Pezizomycotina</taxon>
        <taxon>Leotiomycetes</taxon>
        <taxon>Helotiales</taxon>
        <taxon>Ploettnerulaceae</taxon>
        <taxon>Cadophora</taxon>
    </lineage>
</organism>
<evidence type="ECO:0000256" key="1">
    <source>
        <dbReference type="ARBA" id="ARBA00010088"/>
    </source>
</evidence>